<dbReference type="EMBL" id="WPHR01000009">
    <property type="protein sequence ID" value="MUZ73646.1"/>
    <property type="molecule type" value="Genomic_DNA"/>
</dbReference>
<evidence type="ECO:0000313" key="2">
    <source>
        <dbReference type="Proteomes" id="UP000477951"/>
    </source>
</evidence>
<protein>
    <submittedName>
        <fullName evidence="1">Uncharacterized protein</fullName>
    </submittedName>
</protein>
<accession>A0A6L6VDB9</accession>
<organism evidence="1 2">
    <name type="scientific">Agrobacterium vitis</name>
    <name type="common">Rhizobium vitis</name>
    <dbReference type="NCBI Taxonomy" id="373"/>
    <lineage>
        <taxon>Bacteria</taxon>
        <taxon>Pseudomonadati</taxon>
        <taxon>Pseudomonadota</taxon>
        <taxon>Alphaproteobacteria</taxon>
        <taxon>Hyphomicrobiales</taxon>
        <taxon>Rhizobiaceae</taxon>
        <taxon>Rhizobium/Agrobacterium group</taxon>
        <taxon>Agrobacterium</taxon>
    </lineage>
</organism>
<comment type="caution">
    <text evidence="1">The sequence shown here is derived from an EMBL/GenBank/DDBJ whole genome shotgun (WGS) entry which is preliminary data.</text>
</comment>
<evidence type="ECO:0000313" key="1">
    <source>
        <dbReference type="EMBL" id="MUZ73646.1"/>
    </source>
</evidence>
<reference evidence="1 2" key="1">
    <citation type="submission" date="2019-12" db="EMBL/GenBank/DDBJ databases">
        <title>Whole-genome sequencing of Allorhizobium vitis.</title>
        <authorList>
            <person name="Gan H.M."/>
            <person name="Szegedi E."/>
            <person name="Burr T."/>
            <person name="Savka M.A."/>
        </authorList>
    </citation>
    <scope>NUCLEOTIDE SEQUENCE [LARGE SCALE GENOMIC DNA]</scope>
    <source>
        <strain evidence="1 2">CG516</strain>
    </source>
</reference>
<sequence length="139" mass="15873">MKDDLETLLPETLRSAACRSGREWGWQPETIPLVIDEAEKLDLLNLGEQLQFLMPEGTCECYWIEVNALMGEPDGLTWAERVALSARAARQQMVDISHRYDFIEEGRKAFADPFAAYEATGGNVRDRMCFIWYLQAGRP</sequence>
<gene>
    <name evidence="1" type="ORF">GOZ90_13235</name>
</gene>
<dbReference type="Proteomes" id="UP000477951">
    <property type="component" value="Unassembled WGS sequence"/>
</dbReference>
<dbReference type="AlphaFoldDB" id="A0A6L6VDB9"/>
<proteinExistence type="predicted"/>
<name>A0A6L6VDB9_AGRVI</name>
<dbReference type="RefSeq" id="WP_156614977.1">
    <property type="nucleotide sequence ID" value="NZ_WPHR01000009.1"/>
</dbReference>